<feature type="compositionally biased region" description="Low complexity" evidence="1">
    <location>
        <begin position="2071"/>
        <end position="2084"/>
    </location>
</feature>
<keyword evidence="5" id="KW-1185">Reference proteome</keyword>
<organism evidence="4 5">
    <name type="scientific">Steinernema hermaphroditum</name>
    <dbReference type="NCBI Taxonomy" id="289476"/>
    <lineage>
        <taxon>Eukaryota</taxon>
        <taxon>Metazoa</taxon>
        <taxon>Ecdysozoa</taxon>
        <taxon>Nematoda</taxon>
        <taxon>Chromadorea</taxon>
        <taxon>Rhabditida</taxon>
        <taxon>Tylenchina</taxon>
        <taxon>Panagrolaimomorpha</taxon>
        <taxon>Strongyloidoidea</taxon>
        <taxon>Steinernematidae</taxon>
        <taxon>Steinernema</taxon>
    </lineage>
</organism>
<dbReference type="InterPro" id="IPR000742">
    <property type="entry name" value="EGF"/>
</dbReference>
<evidence type="ECO:0000256" key="2">
    <source>
        <dbReference type="SAM" id="SignalP"/>
    </source>
</evidence>
<dbReference type="Proteomes" id="UP001175271">
    <property type="component" value="Unassembled WGS sequence"/>
</dbReference>
<name>A0AA39HK48_9BILA</name>
<feature type="region of interest" description="Disordered" evidence="1">
    <location>
        <begin position="2459"/>
        <end position="2479"/>
    </location>
</feature>
<dbReference type="Pfam" id="PF01683">
    <property type="entry name" value="EB"/>
    <property type="match status" value="13"/>
</dbReference>
<dbReference type="InterPro" id="IPR006150">
    <property type="entry name" value="Cys_repeat_1"/>
</dbReference>
<dbReference type="InterPro" id="IPR052740">
    <property type="entry name" value="CE4"/>
</dbReference>
<dbReference type="SMART" id="SM00289">
    <property type="entry name" value="WR1"/>
    <property type="match status" value="19"/>
</dbReference>
<sequence length="2541" mass="269753">MKLFVLISLAALLIARSQSVFFAQQNQPCNKDRNILLAEDPTGNANAFLRCNGVGVGSIGFWERKFCPSNMQFDFINQQCKLYSGATFSNLKTATQAPASSANAFNIAILNNSCAKGERCIGGTVCDLETLKCLCPYGTVAQLDTLSCVRSDQNPYSPPETPKPTPAFFGPVTNYKTGANFNHNNNAYKGGFNQGLQQSSYNYMNTNGGFQKPYVVPAPPVSSVFLPEAQPIQPVNALGEVAPGQSCRNGEKCGGGAVCTFPMQLCLCPGELEEHGGQCVVPPGHQPATTAAPIPEKVGIGALCNQFAECDYQSTCVNGRCQCVEPMVESDGRCVLKLVPKEVGPGELCDSGEICTKGSVCDPTIPVCVCPEGTDLMDGYCVKIATTQAATVPPQPTTYETFEVVNTQAPFFPPATSEETYPVLFSTAAPTFPPTLPPTLIQTTPPPATKKPNHMKLQLGGGKQSGVGVQCRLNTDCMIGAYCNGNTSPPTCQCLSTHVNVNGRCQKVIYPGQVGCEHDLQCTTAYAGTSCIDRECVCPQGSRAIEQTCVSDFVYPGSACVKHCSGDATCLRGRCQCVRPQVLFQKQCIHKENIRVPKGLNHPCRAASECPPDLLCLNGKCDCPEGFDRHNSLCVKGATVSRRVRRASPICFPEQIHCDEGRGLCYDGECRCLDGFVMVEGRCRSRTSKVGERCGDGFECDQGARCVDGLCICTTKECLDKHSVETTTPCHNCGGSFVPINGHCAAVDRCEGGSVCVGQTCSCTQGSVESYGRCRQRPGGRCSDGQSCSGNSVCELGICRCGDGKVVEGQKCVSRIVAPGKSCQSGETCANGARCRFGVCMCVTPYRIFGDRCEKPANMITTKETSATTQKHRTSTTTEAPVPSVVVRVGPGQVCIDGQVCTGGSKCSGSFCVCKEDEIIIDEHCVGNDRQALQVISKKPKAAPGQVCSEETVCTGGSVCLAKICVCPSDAPSMSDGACGLSDALEIRNRPGKSVFALCTKDSDCSLSGTTCLRNVCRCREGDTFNGHSCKKALYRTLPGGVCDPEKGLECVGEAVCVQHKCLCLPPLVFGEIECSAPNFVQRVSPGSACGPGKQCSGGSTCQEGLCKCRSDEVVDVNKKCVKQSSTVTFYAYPRGQPLPPGQVTLDEFLKNSPNDELFQQRIKEVEQRLSRPYGAVCNGNVCVCTAGYVYRNGYCELQTVDIDEPCYLSEQCPVGECVNGVCTCPGGKRCSPSRQTTVSSVGPGEDCTRGQQCCANSYCGVLSGVCECMHGNTNVMGRCQPATSPFGPQCETSGNCHKFAYCDNGYCICKAGYTFANGFCLPPAEPITNRHVQERFLGEEKKGPLGFGPFGKYPKKEEEETPNPAVFGGFVGLGGQGGMAQGQTLMSNFNGPNGRGIPEQQNTFGQNFNGLGQETDRRGLPKGQNPMPMNRLPGMGAQEANLGGLPVDGFPPNQFNPVQFSASPTPTPGQQSQFGPNVGPFPSVFSPARPFPSPEVTPLPTLPQQPVPPFYLRFNQLPPFAATHGAKTSADLSLALPGEFCGAGRVCIGSSRCQASYCRCPEGTFVENDVCVGGAEHRRHKSIRRYARPLENCQNFELCTDHSECADVEPIGHFCRCKKGFVYFRGRCTVARETVEVVRLGAKCSEAHICADGAECLRGKCSCPQSYQELASYCLVLSQPGELCGEGQICRGGSVCGDTVRACICPSGTEMKQGSCEPMFKTQKVQALPGEECNLATVCLEGSYCSVKGYCSCNQQSMELERRCVPLELIRLPGEACQLSDSCTKGSSCLGGYCTCPMNRVARMGSCLPALAHAEGLTIKKIDEADECKPKCPSHARCQKSVCFCNADIPPDVDDCIPTVDGHCARNEDCPENTVCLHGLCACLRPHMAVGDACIRVKLPGERCDVAVDLCDELSVCRNGTCQGPVRPGSSCVAGRECGFGAKCVEGYCVCRGRATVDGCLVQEEKKTGAEGDSCSTSQDCAMELVCVEGVCSCMGGSCSRRVLRDTTMLTAPPGGSCSEIEECSGGSVCREGWCVCPDASMVVQRGICVQSKPTTSKAVTPVQITDLDTLSATSPSPSTPSSYHRGSLSSRKAAPGTNCGPLDECVGGASCIEGQCICPAGTHASTQSGRCEPSETSVVPQTYTPKISTYSITEYSTPAPSMVPDYGNSIEEDDCAAVGLICRGGTICVDQTCQCPKDFILHNDQCVPPRPKRPFNKRRGKSWSPGVKYARPNEPCSRGETCTGGSVCIDKKVHSALEIFSNRKTCLCPSSAPVLRENACIASDEKPLLQVRTAGPGEQCDTEVSCTDGSYCYNGLCRCQGGYISYSGRCIKLPSITGPSTTEPTTAAPTIQVGPEQPCGEGRECTGGSTCDVSTGLCQCPLGHVAMGGQCVRSQTTNSPATTSYVMAAPKPGECSDDTQCGANSNCVVGRCKCRPGYDLKDGVCALQENVEFSTSFSRPRVKGPPIRRPSGASTPPRVLSALRVATPGVGVCPPGNEPLKDDGGRLVVCNGVEPNCPPRSYCYVTGLASADYNCCKSW</sequence>
<protein>
    <recommendedName>
        <fullName evidence="3">EGF-like domain-containing protein</fullName>
    </recommendedName>
</protein>
<accession>A0AA39HK48</accession>
<gene>
    <name evidence="4" type="ORF">QR680_019156</name>
</gene>
<feature type="signal peptide" evidence="2">
    <location>
        <begin position="1"/>
        <end position="19"/>
    </location>
</feature>
<dbReference type="SMART" id="SM00181">
    <property type="entry name" value="EGF"/>
    <property type="match status" value="25"/>
</dbReference>
<comment type="caution">
    <text evidence="4">The sequence shown here is derived from an EMBL/GenBank/DDBJ whole genome shotgun (WGS) entry which is preliminary data.</text>
</comment>
<keyword evidence="2" id="KW-0732">Signal</keyword>
<evidence type="ECO:0000313" key="5">
    <source>
        <dbReference type="Proteomes" id="UP001175271"/>
    </source>
</evidence>
<evidence type="ECO:0000313" key="4">
    <source>
        <dbReference type="EMBL" id="KAK0407361.1"/>
    </source>
</evidence>
<proteinExistence type="predicted"/>
<dbReference type="PANTHER" id="PTHR45985:SF11">
    <property type="entry name" value="EGF-LIKE DOMAIN-CONTAINING PROTEIN"/>
    <property type="match status" value="1"/>
</dbReference>
<dbReference type="PANTHER" id="PTHR45985">
    <property type="match status" value="1"/>
</dbReference>
<dbReference type="InterPro" id="IPR006149">
    <property type="entry name" value="EB_dom"/>
</dbReference>
<feature type="domain" description="EGF-like" evidence="3">
    <location>
        <begin position="1616"/>
        <end position="1629"/>
    </location>
</feature>
<feature type="chain" id="PRO_5041387633" description="EGF-like domain-containing protein" evidence="2">
    <location>
        <begin position="20"/>
        <end position="2541"/>
    </location>
</feature>
<dbReference type="PROSITE" id="PS01186">
    <property type="entry name" value="EGF_2"/>
    <property type="match status" value="1"/>
</dbReference>
<evidence type="ECO:0000259" key="3">
    <source>
        <dbReference type="PROSITE" id="PS01186"/>
    </source>
</evidence>
<dbReference type="EMBL" id="JAUCMV010000004">
    <property type="protein sequence ID" value="KAK0407361.1"/>
    <property type="molecule type" value="Genomic_DNA"/>
</dbReference>
<feature type="region of interest" description="Disordered" evidence="1">
    <location>
        <begin position="2071"/>
        <end position="2098"/>
    </location>
</feature>
<reference evidence="4" key="1">
    <citation type="submission" date="2023-06" db="EMBL/GenBank/DDBJ databases">
        <title>Genomic analysis of the entomopathogenic nematode Steinernema hermaphroditum.</title>
        <authorList>
            <person name="Schwarz E.M."/>
            <person name="Heppert J.K."/>
            <person name="Baniya A."/>
            <person name="Schwartz H.T."/>
            <person name="Tan C.-H."/>
            <person name="Antoshechkin I."/>
            <person name="Sternberg P.W."/>
            <person name="Goodrich-Blair H."/>
            <person name="Dillman A.R."/>
        </authorList>
    </citation>
    <scope>NUCLEOTIDE SEQUENCE</scope>
    <source>
        <strain evidence="4">PS9179</strain>
        <tissue evidence="4">Whole animal</tissue>
    </source>
</reference>
<dbReference type="SMART" id="SM00286">
    <property type="entry name" value="PTI"/>
    <property type="match status" value="6"/>
</dbReference>
<evidence type="ECO:0000256" key="1">
    <source>
        <dbReference type="SAM" id="MobiDB-lite"/>
    </source>
</evidence>